<dbReference type="HOGENOM" id="CLU_083287_30_3_6"/>
<dbReference type="InterPro" id="IPR000835">
    <property type="entry name" value="HTH_MarR-typ"/>
</dbReference>
<sequence length="142" mass="16095">MNSFDLFGQTASHMFSLYEQWIKTKGLNYSTLAVLHTLVKENACTQKHICKQWGLPKQTISASCQKLHKDGLIAFSANGTDGREKQLHLTEQGKAVAEPLIDELNQIEQRAVQAFGEKRAERFIQEMSRFVATLEKEINTVI</sequence>
<accession>A6VPT3</accession>
<dbReference type="KEGG" id="asu:Asuc_1626"/>
<dbReference type="InterPro" id="IPR036388">
    <property type="entry name" value="WH-like_DNA-bd_sf"/>
</dbReference>
<dbReference type="Proteomes" id="UP000001114">
    <property type="component" value="Chromosome"/>
</dbReference>
<proteinExistence type="predicted"/>
<dbReference type="InterPro" id="IPR036390">
    <property type="entry name" value="WH_DNA-bd_sf"/>
</dbReference>
<evidence type="ECO:0000259" key="1">
    <source>
        <dbReference type="PROSITE" id="PS50995"/>
    </source>
</evidence>
<dbReference type="PANTHER" id="PTHR33164:SF89">
    <property type="entry name" value="MARR FAMILY REGULATORY PROTEIN"/>
    <property type="match status" value="1"/>
</dbReference>
<feature type="domain" description="HTH marR-type" evidence="1">
    <location>
        <begin position="1"/>
        <end position="139"/>
    </location>
</feature>
<keyword evidence="3" id="KW-1185">Reference proteome</keyword>
<dbReference type="InterPro" id="IPR039422">
    <property type="entry name" value="MarR/SlyA-like"/>
</dbReference>
<dbReference type="SUPFAM" id="SSF46785">
    <property type="entry name" value="Winged helix' DNA-binding domain"/>
    <property type="match status" value="1"/>
</dbReference>
<dbReference type="eggNOG" id="COG1846">
    <property type="taxonomic scope" value="Bacteria"/>
</dbReference>
<evidence type="ECO:0000313" key="2">
    <source>
        <dbReference type="EMBL" id="ABR74980.1"/>
    </source>
</evidence>
<reference evidence="3" key="1">
    <citation type="journal article" date="2010" name="BMC Genomics">
        <title>A genomic perspective on the potential of Actinobacillus succinogenes for industrial succinate production.</title>
        <authorList>
            <person name="McKinlay J.B."/>
            <person name="Laivenieks M."/>
            <person name="Schindler B.D."/>
            <person name="McKinlay A.A."/>
            <person name="Siddaramappa S."/>
            <person name="Challacombe J.F."/>
            <person name="Lowry S.R."/>
            <person name="Clum A."/>
            <person name="Lapidus A.L."/>
            <person name="Burkhart K.B."/>
            <person name="Harkins V."/>
            <person name="Vieille C."/>
        </authorList>
    </citation>
    <scope>NUCLEOTIDE SEQUENCE [LARGE SCALE GENOMIC DNA]</scope>
    <source>
        <strain evidence="3">ATCC 55618 / DSM 22257 / CCUG 43843 / 130Z</strain>
    </source>
</reference>
<dbReference type="Gene3D" id="1.10.10.10">
    <property type="entry name" value="Winged helix-like DNA-binding domain superfamily/Winged helix DNA-binding domain"/>
    <property type="match status" value="1"/>
</dbReference>
<dbReference type="PROSITE" id="PS50995">
    <property type="entry name" value="HTH_MARR_2"/>
    <property type="match status" value="1"/>
</dbReference>
<dbReference type="STRING" id="339671.Asuc_1626"/>
<dbReference type="EMBL" id="CP000746">
    <property type="protein sequence ID" value="ABR74980.1"/>
    <property type="molecule type" value="Genomic_DNA"/>
</dbReference>
<dbReference type="GO" id="GO:0003700">
    <property type="term" value="F:DNA-binding transcription factor activity"/>
    <property type="evidence" value="ECO:0007669"/>
    <property type="project" value="InterPro"/>
</dbReference>
<organism evidence="2 3">
    <name type="scientific">Actinobacillus succinogenes (strain ATCC 55618 / DSM 22257 / CCUG 43843 / 130Z)</name>
    <dbReference type="NCBI Taxonomy" id="339671"/>
    <lineage>
        <taxon>Bacteria</taxon>
        <taxon>Pseudomonadati</taxon>
        <taxon>Pseudomonadota</taxon>
        <taxon>Gammaproteobacteria</taxon>
        <taxon>Pasteurellales</taxon>
        <taxon>Pasteurellaceae</taxon>
        <taxon>Actinobacillus</taxon>
    </lineage>
</organism>
<dbReference type="PANTHER" id="PTHR33164">
    <property type="entry name" value="TRANSCRIPTIONAL REGULATOR, MARR FAMILY"/>
    <property type="match status" value="1"/>
</dbReference>
<dbReference type="GO" id="GO:0006950">
    <property type="term" value="P:response to stress"/>
    <property type="evidence" value="ECO:0007669"/>
    <property type="project" value="TreeGrafter"/>
</dbReference>
<dbReference type="RefSeq" id="WP_012073357.1">
    <property type="nucleotide sequence ID" value="NC_009655.1"/>
</dbReference>
<gene>
    <name evidence="2" type="ordered locus">Asuc_1626</name>
</gene>
<dbReference type="Gene3D" id="6.10.250.820">
    <property type="match status" value="1"/>
</dbReference>
<dbReference type="OrthoDB" id="3232829at2"/>
<dbReference type="SMART" id="SM00347">
    <property type="entry name" value="HTH_MARR"/>
    <property type="match status" value="1"/>
</dbReference>
<protein>
    <submittedName>
        <fullName evidence="2">Transcriptional regulator, MarR family</fullName>
    </submittedName>
</protein>
<name>A6VPT3_ACTSZ</name>
<evidence type="ECO:0000313" key="3">
    <source>
        <dbReference type="Proteomes" id="UP000001114"/>
    </source>
</evidence>
<dbReference type="Pfam" id="PF12802">
    <property type="entry name" value="MarR_2"/>
    <property type="match status" value="1"/>
</dbReference>
<dbReference type="AlphaFoldDB" id="A6VPT3"/>